<feature type="transmembrane region" description="Helical" evidence="1">
    <location>
        <begin position="159"/>
        <end position="180"/>
    </location>
</feature>
<sequence length="200" mass="22053">MVTAQDFSALKLELSVRAKNGLDFIGAACLVWAGIAFVWTLPYAPARLGFITFFVGALVLPLAGLLSKAWGTTWVLPHNPLQPLGLWLNFAQLFYFPILLFVFSRYPQHFIMVYGVITGAHFFPYAWFYDTKAYAFMAGVIAVGCTALGLRIKNPAELYLIPLFLTGALLVLAGLLFVSYRRHRQVYAAIAGPNAISAKA</sequence>
<dbReference type="InterPro" id="IPR053824">
    <property type="entry name" value="DUF7010"/>
</dbReference>
<feature type="transmembrane region" description="Helical" evidence="1">
    <location>
        <begin position="86"/>
        <end position="103"/>
    </location>
</feature>
<accession>A0A7Y7U605</accession>
<keyword evidence="1" id="KW-0472">Membrane</keyword>
<reference evidence="2 3" key="1">
    <citation type="submission" date="2020-05" db="EMBL/GenBank/DDBJ databases">
        <title>Hymenobacter terrestris sp. nov. and Hymenobacter lapidiphilus sp. nov., isolated from regoliths in Antarctica.</title>
        <authorList>
            <person name="Sedlacek I."/>
            <person name="Pantucek R."/>
            <person name="Zeman M."/>
            <person name="Holochova P."/>
            <person name="Kralova S."/>
            <person name="Stankova E."/>
            <person name="Sedo O."/>
            <person name="Micenkova L."/>
            <person name="Svec P."/>
            <person name="Gupta V."/>
            <person name="Sood U."/>
            <person name="Korpole U.S."/>
            <person name="Lal R."/>
        </authorList>
    </citation>
    <scope>NUCLEOTIDE SEQUENCE [LARGE SCALE GENOMIC DNA]</scope>
    <source>
        <strain evidence="2 3">P5342</strain>
    </source>
</reference>
<feature type="transmembrane region" description="Helical" evidence="1">
    <location>
        <begin position="24"/>
        <end position="41"/>
    </location>
</feature>
<keyword evidence="1" id="KW-0812">Transmembrane</keyword>
<dbReference type="RefSeq" id="WP_176908198.1">
    <property type="nucleotide sequence ID" value="NZ_JABKAU010000012.1"/>
</dbReference>
<evidence type="ECO:0000313" key="3">
    <source>
        <dbReference type="Proteomes" id="UP000565521"/>
    </source>
</evidence>
<gene>
    <name evidence="2" type="ORF">HW554_08730</name>
</gene>
<organism evidence="2 3">
    <name type="scientific">Hymenobacter lapidiphilus</name>
    <dbReference type="NCBI Taxonomy" id="2608003"/>
    <lineage>
        <taxon>Bacteria</taxon>
        <taxon>Pseudomonadati</taxon>
        <taxon>Bacteroidota</taxon>
        <taxon>Cytophagia</taxon>
        <taxon>Cytophagales</taxon>
        <taxon>Hymenobacteraceae</taxon>
        <taxon>Hymenobacter</taxon>
    </lineage>
</organism>
<dbReference type="Proteomes" id="UP000565521">
    <property type="component" value="Unassembled WGS sequence"/>
</dbReference>
<proteinExistence type="predicted"/>
<dbReference type="AlphaFoldDB" id="A0A7Y7U605"/>
<evidence type="ECO:0000313" key="2">
    <source>
        <dbReference type="EMBL" id="NVO31289.1"/>
    </source>
</evidence>
<feature type="transmembrane region" description="Helical" evidence="1">
    <location>
        <begin position="110"/>
        <end position="128"/>
    </location>
</feature>
<dbReference type="Pfam" id="PF22765">
    <property type="entry name" value="DUF7010"/>
    <property type="match status" value="1"/>
</dbReference>
<feature type="transmembrane region" description="Helical" evidence="1">
    <location>
        <begin position="48"/>
        <end position="66"/>
    </location>
</feature>
<name>A0A7Y7U605_9BACT</name>
<dbReference type="EMBL" id="JABKAU010000012">
    <property type="protein sequence ID" value="NVO31289.1"/>
    <property type="molecule type" value="Genomic_DNA"/>
</dbReference>
<evidence type="ECO:0000256" key="1">
    <source>
        <dbReference type="SAM" id="Phobius"/>
    </source>
</evidence>
<keyword evidence="3" id="KW-1185">Reference proteome</keyword>
<comment type="caution">
    <text evidence="2">The sequence shown here is derived from an EMBL/GenBank/DDBJ whole genome shotgun (WGS) entry which is preliminary data.</text>
</comment>
<protein>
    <submittedName>
        <fullName evidence="2">Uncharacterized protein</fullName>
    </submittedName>
</protein>
<keyword evidence="1" id="KW-1133">Transmembrane helix</keyword>